<evidence type="ECO:0000256" key="2">
    <source>
        <dbReference type="ARBA" id="ARBA00012513"/>
    </source>
</evidence>
<dbReference type="InterPro" id="IPR011009">
    <property type="entry name" value="Kinase-like_dom_sf"/>
</dbReference>
<evidence type="ECO:0000256" key="10">
    <source>
        <dbReference type="PROSITE-ProRule" id="PRU10141"/>
    </source>
</evidence>
<dbReference type="AlphaFoldDB" id="K0KTR9"/>
<dbReference type="GO" id="GO:0005524">
    <property type="term" value="F:ATP binding"/>
    <property type="evidence" value="ECO:0007669"/>
    <property type="project" value="UniProtKB-UniRule"/>
</dbReference>
<feature type="region of interest" description="Disordered" evidence="11">
    <location>
        <begin position="324"/>
        <end position="345"/>
    </location>
</feature>
<evidence type="ECO:0000256" key="8">
    <source>
        <dbReference type="ARBA" id="ARBA00047899"/>
    </source>
</evidence>
<accession>K0KTR9</accession>
<dbReference type="PROSITE" id="PS50011">
    <property type="entry name" value="PROTEIN_KINASE_DOM"/>
    <property type="match status" value="1"/>
</dbReference>
<proteinExistence type="inferred from homology"/>
<evidence type="ECO:0000256" key="7">
    <source>
        <dbReference type="ARBA" id="ARBA00022840"/>
    </source>
</evidence>
<dbReference type="InterPro" id="IPR050629">
    <property type="entry name" value="STE20/SPS1-PAK"/>
</dbReference>
<name>K0KTR9_WICCF</name>
<evidence type="ECO:0000256" key="11">
    <source>
        <dbReference type="SAM" id="MobiDB-lite"/>
    </source>
</evidence>
<dbReference type="PROSITE" id="PS00107">
    <property type="entry name" value="PROTEIN_KINASE_ATP"/>
    <property type="match status" value="1"/>
</dbReference>
<evidence type="ECO:0000256" key="3">
    <source>
        <dbReference type="ARBA" id="ARBA00022527"/>
    </source>
</evidence>
<evidence type="ECO:0000313" key="14">
    <source>
        <dbReference type="Proteomes" id="UP000009328"/>
    </source>
</evidence>
<keyword evidence="3" id="KW-0723">Serine/threonine-protein kinase</keyword>
<dbReference type="Proteomes" id="UP000009328">
    <property type="component" value="Unassembled WGS sequence"/>
</dbReference>
<dbReference type="Gene3D" id="1.10.510.10">
    <property type="entry name" value="Transferase(Phosphotransferase) domain 1"/>
    <property type="match status" value="1"/>
</dbReference>
<feature type="domain" description="Protein kinase" evidence="12">
    <location>
        <begin position="11"/>
        <end position="264"/>
    </location>
</feature>
<keyword evidence="6 13" id="KW-0418">Kinase</keyword>
<dbReference type="PANTHER" id="PTHR48012:SF10">
    <property type="entry name" value="FI20177P1"/>
    <property type="match status" value="1"/>
</dbReference>
<feature type="compositionally biased region" description="Polar residues" evidence="11">
    <location>
        <begin position="377"/>
        <end position="402"/>
    </location>
</feature>
<evidence type="ECO:0000256" key="5">
    <source>
        <dbReference type="ARBA" id="ARBA00022741"/>
    </source>
</evidence>
<comment type="similarity">
    <text evidence="1">Belongs to the protein kinase superfamily. STE Ser/Thr protein kinase family. STE20 subfamily.</text>
</comment>
<feature type="region of interest" description="Disordered" evidence="11">
    <location>
        <begin position="375"/>
        <end position="435"/>
    </location>
</feature>
<comment type="catalytic activity">
    <reaction evidence="9">
        <text>L-seryl-[protein] + ATP = O-phospho-L-seryl-[protein] + ADP + H(+)</text>
        <dbReference type="Rhea" id="RHEA:17989"/>
        <dbReference type="Rhea" id="RHEA-COMP:9863"/>
        <dbReference type="Rhea" id="RHEA-COMP:11604"/>
        <dbReference type="ChEBI" id="CHEBI:15378"/>
        <dbReference type="ChEBI" id="CHEBI:29999"/>
        <dbReference type="ChEBI" id="CHEBI:30616"/>
        <dbReference type="ChEBI" id="CHEBI:83421"/>
        <dbReference type="ChEBI" id="CHEBI:456216"/>
        <dbReference type="EC" id="2.7.11.1"/>
    </reaction>
</comment>
<evidence type="ECO:0000256" key="1">
    <source>
        <dbReference type="ARBA" id="ARBA00008874"/>
    </source>
</evidence>
<comment type="caution">
    <text evidence="13">The sequence shown here is derived from an EMBL/GenBank/DDBJ whole genome shotgun (WGS) entry which is preliminary data.</text>
</comment>
<dbReference type="GO" id="GO:0005737">
    <property type="term" value="C:cytoplasm"/>
    <property type="evidence" value="ECO:0007669"/>
    <property type="project" value="TreeGrafter"/>
</dbReference>
<feature type="binding site" evidence="10">
    <location>
        <position position="40"/>
    </location>
    <ligand>
        <name>ATP</name>
        <dbReference type="ChEBI" id="CHEBI:30616"/>
    </ligand>
</feature>
<dbReference type="FunFam" id="1.10.510.10:FF:000499">
    <property type="entry name" value="Serine/threonine-protein kinase KIC1"/>
    <property type="match status" value="1"/>
</dbReference>
<evidence type="ECO:0000256" key="6">
    <source>
        <dbReference type="ARBA" id="ARBA00022777"/>
    </source>
</evidence>
<dbReference type="EC" id="2.7.11.1" evidence="2"/>
<dbReference type="SMART" id="SM00220">
    <property type="entry name" value="S_TKc"/>
    <property type="match status" value="1"/>
</dbReference>
<dbReference type="GO" id="GO:0004674">
    <property type="term" value="F:protein serine/threonine kinase activity"/>
    <property type="evidence" value="ECO:0007669"/>
    <property type="project" value="UniProtKB-KW"/>
</dbReference>
<keyword evidence="14" id="KW-1185">Reference proteome</keyword>
<dbReference type="HOGENOM" id="CLU_000288_63_23_1"/>
<feature type="compositionally biased region" description="Acidic residues" evidence="11">
    <location>
        <begin position="403"/>
        <end position="423"/>
    </location>
</feature>
<evidence type="ECO:0000259" key="12">
    <source>
        <dbReference type="PROSITE" id="PS50011"/>
    </source>
</evidence>
<evidence type="ECO:0000256" key="4">
    <source>
        <dbReference type="ARBA" id="ARBA00022679"/>
    </source>
</evidence>
<dbReference type="PANTHER" id="PTHR48012">
    <property type="entry name" value="STERILE20-LIKE KINASE, ISOFORM B-RELATED"/>
    <property type="match status" value="1"/>
</dbReference>
<dbReference type="InterPro" id="IPR000719">
    <property type="entry name" value="Prot_kinase_dom"/>
</dbReference>
<dbReference type="Pfam" id="PF00069">
    <property type="entry name" value="Pkinase"/>
    <property type="match status" value="1"/>
</dbReference>
<protein>
    <recommendedName>
        <fullName evidence="2">non-specific serine/threonine protein kinase</fullName>
        <ecNumber evidence="2">2.7.11.1</ecNumber>
    </recommendedName>
</protein>
<dbReference type="SUPFAM" id="SSF56112">
    <property type="entry name" value="Protein kinase-like (PK-like)"/>
    <property type="match status" value="1"/>
</dbReference>
<keyword evidence="4 13" id="KW-0808">Transferase</keyword>
<evidence type="ECO:0000256" key="9">
    <source>
        <dbReference type="ARBA" id="ARBA00048679"/>
    </source>
</evidence>
<sequence length="556" mass="63874">MDGVTDPLELYDVLECVGRGNFGDVYKANEKKTSKVVAIKVVNLEETDDEIDVLVQEISFLSQLRSDHITNYYQAYVKDVNMWIVMEYCGGGSCADLLKCHRSLSEDVVGFVIKETLKGLEYLHSERKIHRDIKAANILLTSDGQVKLADFGVSGQITATQVRKDTFVGTPFWMAPEIITRKRGYDEKVDIWSLGITAIELLKGTPPHSHEEPMKILFEIPKNPPPVLTGSRYSDGLKEFIRFCLLKNPSKRPSASLLLKTRFIRQVRRYQNLVPLIQEKDEWMKLNKPNAKKPRYDIDKKLYTKSEASFRWNFTKTLPRQAKHLANSSPLSNPNNRKRKYPFNTNEYKSNIENIYKELLEKDSYITEMVNSGALISDNSTSPEDISPNTYFGSSNTDLTSPETDDEDYDDYDENENETENENEPLTPSDGYVNDEEMDNIENETAIIHKQQYQHHHHNDPSRVDTTSLTMYDDEEMDYDSGIQKIDHINDVILHCFRRVHHRAKTYETKETVSTLGKLFLQAEKTQPGLSEALAEEIWLRMCRLRGRSGSDSALL</sequence>
<organism evidence="13 14">
    <name type="scientific">Wickerhamomyces ciferrii (strain ATCC 14091 / BCRC 22168 / CBS 111 / JCM 3599 / NBRC 0793 / NRRL Y-1031 F-60-10)</name>
    <name type="common">Yeast</name>
    <name type="synonym">Pichia ciferrii</name>
    <dbReference type="NCBI Taxonomy" id="1206466"/>
    <lineage>
        <taxon>Eukaryota</taxon>
        <taxon>Fungi</taxon>
        <taxon>Dikarya</taxon>
        <taxon>Ascomycota</taxon>
        <taxon>Saccharomycotina</taxon>
        <taxon>Saccharomycetes</taxon>
        <taxon>Phaffomycetales</taxon>
        <taxon>Wickerhamomycetaceae</taxon>
        <taxon>Wickerhamomyces</taxon>
    </lineage>
</organism>
<dbReference type="FunCoup" id="K0KTR9">
    <property type="interactions" value="765"/>
</dbReference>
<dbReference type="GO" id="GO:0106310">
    <property type="term" value="F:protein serine kinase activity"/>
    <property type="evidence" value="ECO:0007669"/>
    <property type="project" value="RHEA"/>
</dbReference>
<keyword evidence="7 10" id="KW-0067">ATP-binding</keyword>
<dbReference type="eggNOG" id="KOG0201">
    <property type="taxonomic scope" value="Eukaryota"/>
</dbReference>
<dbReference type="CDD" id="cd06609">
    <property type="entry name" value="STKc_MST3_like"/>
    <property type="match status" value="1"/>
</dbReference>
<dbReference type="EMBL" id="CAIF01000195">
    <property type="protein sequence ID" value="CCH45422.1"/>
    <property type="molecule type" value="Genomic_DNA"/>
</dbReference>
<dbReference type="STRING" id="1206466.K0KTR9"/>
<evidence type="ECO:0000313" key="13">
    <source>
        <dbReference type="EMBL" id="CCH45422.1"/>
    </source>
</evidence>
<dbReference type="InParanoid" id="K0KTR9"/>
<keyword evidence="5 10" id="KW-0547">Nucleotide-binding</keyword>
<comment type="catalytic activity">
    <reaction evidence="8">
        <text>L-threonyl-[protein] + ATP = O-phospho-L-threonyl-[protein] + ADP + H(+)</text>
        <dbReference type="Rhea" id="RHEA:46608"/>
        <dbReference type="Rhea" id="RHEA-COMP:11060"/>
        <dbReference type="Rhea" id="RHEA-COMP:11605"/>
        <dbReference type="ChEBI" id="CHEBI:15378"/>
        <dbReference type="ChEBI" id="CHEBI:30013"/>
        <dbReference type="ChEBI" id="CHEBI:30616"/>
        <dbReference type="ChEBI" id="CHEBI:61977"/>
        <dbReference type="ChEBI" id="CHEBI:456216"/>
        <dbReference type="EC" id="2.7.11.1"/>
    </reaction>
</comment>
<gene>
    <name evidence="13" type="ORF">BN7_5004</name>
</gene>
<reference evidence="13 14" key="1">
    <citation type="journal article" date="2012" name="Eukaryot. Cell">
        <title>Draft genome sequence of Wickerhamomyces ciferrii NRRL Y-1031 F-60-10.</title>
        <authorList>
            <person name="Schneider J."/>
            <person name="Andrea H."/>
            <person name="Blom J."/>
            <person name="Jaenicke S."/>
            <person name="Ruckert C."/>
            <person name="Schorsch C."/>
            <person name="Szczepanowski R."/>
            <person name="Farwick M."/>
            <person name="Goesmann A."/>
            <person name="Puhler A."/>
            <person name="Schaffer S."/>
            <person name="Tauch A."/>
            <person name="Kohler T."/>
            <person name="Brinkrolf K."/>
        </authorList>
    </citation>
    <scope>NUCLEOTIDE SEQUENCE [LARGE SCALE GENOMIC DNA]</scope>
    <source>
        <strain evidence="14">ATCC 14091 / BCRC 22168 / CBS 111 / JCM 3599 / NBRC 0793 / NRRL Y-1031 F-60-10</strain>
    </source>
</reference>
<dbReference type="InterPro" id="IPR017441">
    <property type="entry name" value="Protein_kinase_ATP_BS"/>
</dbReference>